<protein>
    <recommendedName>
        <fullName evidence="5">DUF4773 domain-containing protein</fullName>
    </recommendedName>
</protein>
<dbReference type="AlphaFoldDB" id="A0A815BBW4"/>
<evidence type="ECO:0000256" key="1">
    <source>
        <dbReference type="SAM" id="SignalP"/>
    </source>
</evidence>
<organism evidence="2 4">
    <name type="scientific">Adineta steineri</name>
    <dbReference type="NCBI Taxonomy" id="433720"/>
    <lineage>
        <taxon>Eukaryota</taxon>
        <taxon>Metazoa</taxon>
        <taxon>Spiralia</taxon>
        <taxon>Gnathifera</taxon>
        <taxon>Rotifera</taxon>
        <taxon>Eurotatoria</taxon>
        <taxon>Bdelloidea</taxon>
        <taxon>Adinetida</taxon>
        <taxon>Adinetidae</taxon>
        <taxon>Adineta</taxon>
    </lineage>
</organism>
<evidence type="ECO:0000313" key="2">
    <source>
        <dbReference type="EMBL" id="CAF1267966.1"/>
    </source>
</evidence>
<dbReference type="EMBL" id="CAJNON010000448">
    <property type="protein sequence ID" value="CAF1267966.1"/>
    <property type="molecule type" value="Genomic_DNA"/>
</dbReference>
<accession>A0A815BBW4</accession>
<dbReference type="OrthoDB" id="9976129at2759"/>
<sequence>MFYSLFFLITLSIATDLSYGMRPNWSGSYNVTPLCNQEVCCCLAGKVQVKEVAYFFMTISGKLAGQCNGLSTFFLPAMKPSTYSTKLPIVGVINLSEDSSTVTVESPIGTQCNGRAIRQ</sequence>
<feature type="signal peptide" evidence="1">
    <location>
        <begin position="1"/>
        <end position="20"/>
    </location>
</feature>
<evidence type="ECO:0008006" key="5">
    <source>
        <dbReference type="Google" id="ProtNLM"/>
    </source>
</evidence>
<proteinExistence type="predicted"/>
<dbReference type="Proteomes" id="UP000663881">
    <property type="component" value="Unassembled WGS sequence"/>
</dbReference>
<comment type="caution">
    <text evidence="2">The sequence shown here is derived from an EMBL/GenBank/DDBJ whole genome shotgun (WGS) entry which is preliminary data.</text>
</comment>
<evidence type="ECO:0000313" key="4">
    <source>
        <dbReference type="Proteomes" id="UP000663891"/>
    </source>
</evidence>
<name>A0A815BBW4_9BILA</name>
<keyword evidence="1" id="KW-0732">Signal</keyword>
<feature type="chain" id="PRO_5036226930" description="DUF4773 domain-containing protein" evidence="1">
    <location>
        <begin position="21"/>
        <end position="119"/>
    </location>
</feature>
<gene>
    <name evidence="3" type="ORF">OKA104_LOCUS26424</name>
    <name evidence="2" type="ORF">VCS650_LOCUS29252</name>
</gene>
<dbReference type="Proteomes" id="UP000663891">
    <property type="component" value="Unassembled WGS sequence"/>
</dbReference>
<dbReference type="EMBL" id="CAJOAY010002314">
    <property type="protein sequence ID" value="CAF3941739.1"/>
    <property type="molecule type" value="Genomic_DNA"/>
</dbReference>
<evidence type="ECO:0000313" key="3">
    <source>
        <dbReference type="EMBL" id="CAF3941739.1"/>
    </source>
</evidence>
<reference evidence="2" key="1">
    <citation type="submission" date="2021-02" db="EMBL/GenBank/DDBJ databases">
        <authorList>
            <person name="Nowell W R."/>
        </authorList>
    </citation>
    <scope>NUCLEOTIDE SEQUENCE</scope>
</reference>